<evidence type="ECO:0000256" key="1">
    <source>
        <dbReference type="SAM" id="Phobius"/>
    </source>
</evidence>
<accession>A0A6A5WW52</accession>
<reference evidence="2" key="1">
    <citation type="journal article" date="2020" name="Stud. Mycol.">
        <title>101 Dothideomycetes genomes: a test case for predicting lifestyles and emergence of pathogens.</title>
        <authorList>
            <person name="Haridas S."/>
            <person name="Albert R."/>
            <person name="Binder M."/>
            <person name="Bloem J."/>
            <person name="Labutti K."/>
            <person name="Salamov A."/>
            <person name="Andreopoulos B."/>
            <person name="Baker S."/>
            <person name="Barry K."/>
            <person name="Bills G."/>
            <person name="Bluhm B."/>
            <person name="Cannon C."/>
            <person name="Castanera R."/>
            <person name="Culley D."/>
            <person name="Daum C."/>
            <person name="Ezra D."/>
            <person name="Gonzalez J."/>
            <person name="Henrissat B."/>
            <person name="Kuo A."/>
            <person name="Liang C."/>
            <person name="Lipzen A."/>
            <person name="Lutzoni F."/>
            <person name="Magnuson J."/>
            <person name="Mondo S."/>
            <person name="Nolan M."/>
            <person name="Ohm R."/>
            <person name="Pangilinan J."/>
            <person name="Park H.-J."/>
            <person name="Ramirez L."/>
            <person name="Alfaro M."/>
            <person name="Sun H."/>
            <person name="Tritt A."/>
            <person name="Yoshinaga Y."/>
            <person name="Zwiers L.-H."/>
            <person name="Turgeon B."/>
            <person name="Goodwin S."/>
            <person name="Spatafora J."/>
            <person name="Crous P."/>
            <person name="Grigoriev I."/>
        </authorList>
    </citation>
    <scope>NUCLEOTIDE SEQUENCE</scope>
    <source>
        <strain evidence="2">CBS 123094</strain>
    </source>
</reference>
<feature type="transmembrane region" description="Helical" evidence="1">
    <location>
        <begin position="98"/>
        <end position="122"/>
    </location>
</feature>
<dbReference type="Proteomes" id="UP000799779">
    <property type="component" value="Unassembled WGS sequence"/>
</dbReference>
<dbReference type="EMBL" id="ML977580">
    <property type="protein sequence ID" value="KAF2001846.1"/>
    <property type="molecule type" value="Genomic_DNA"/>
</dbReference>
<organism evidence="2 3">
    <name type="scientific">Amniculicola lignicola CBS 123094</name>
    <dbReference type="NCBI Taxonomy" id="1392246"/>
    <lineage>
        <taxon>Eukaryota</taxon>
        <taxon>Fungi</taxon>
        <taxon>Dikarya</taxon>
        <taxon>Ascomycota</taxon>
        <taxon>Pezizomycotina</taxon>
        <taxon>Dothideomycetes</taxon>
        <taxon>Pleosporomycetidae</taxon>
        <taxon>Pleosporales</taxon>
        <taxon>Amniculicolaceae</taxon>
        <taxon>Amniculicola</taxon>
    </lineage>
</organism>
<sequence length="186" mass="19957">MHAGAENNSGILLGLLYFCDRGICYTSSVFLPTPYHPTVEGIGRLASQLCILGFSAPRVPASPFDSSAPRSQGRIPHFLITFSPLSHHLTTMLPKSPLLTTLSILLFLLLSISLTTSLALALPTASPNQPTPPKAIAARDATSVLVPESATIQDYVSSIVNIMLWAGEVTGNWYPGMKDGGYRFGW</sequence>
<name>A0A6A5WW52_9PLEO</name>
<keyword evidence="1" id="KW-0472">Membrane</keyword>
<keyword evidence="3" id="KW-1185">Reference proteome</keyword>
<keyword evidence="1" id="KW-0812">Transmembrane</keyword>
<dbReference type="AlphaFoldDB" id="A0A6A5WW52"/>
<keyword evidence="1" id="KW-1133">Transmembrane helix</keyword>
<proteinExistence type="predicted"/>
<evidence type="ECO:0000313" key="3">
    <source>
        <dbReference type="Proteomes" id="UP000799779"/>
    </source>
</evidence>
<evidence type="ECO:0000313" key="2">
    <source>
        <dbReference type="EMBL" id="KAF2001846.1"/>
    </source>
</evidence>
<protein>
    <submittedName>
        <fullName evidence="2">Uncharacterized protein</fullName>
    </submittedName>
</protein>
<gene>
    <name evidence="2" type="ORF">P154DRAFT_574524</name>
</gene>